<sequence length="129" mass="13728">MEPWARNDVRIRFVSKGQSMKKSLLALAAAATLAASALAPAPAHAQRGVAAGVAAGIVGGAIVGGALASPYYYGPGPGYGYYGPGYYPPRYYAPGPGYAADDYYGGCVWQRQRFWDGYAWRVRRVRVCG</sequence>
<protein>
    <recommendedName>
        <fullName evidence="4">Sulfur globule protein</fullName>
    </recommendedName>
</protein>
<dbReference type="Proteomes" id="UP001156905">
    <property type="component" value="Unassembled WGS sequence"/>
</dbReference>
<evidence type="ECO:0000313" key="3">
    <source>
        <dbReference type="Proteomes" id="UP001156905"/>
    </source>
</evidence>
<name>A0ABQ6BI07_9BRAD</name>
<proteinExistence type="predicted"/>
<keyword evidence="1" id="KW-0732">Signal</keyword>
<reference evidence="3" key="1">
    <citation type="journal article" date="2019" name="Int. J. Syst. Evol. Microbiol.">
        <title>The Global Catalogue of Microorganisms (GCM) 10K type strain sequencing project: providing services to taxonomists for standard genome sequencing and annotation.</title>
        <authorList>
            <consortium name="The Broad Institute Genomics Platform"/>
            <consortium name="The Broad Institute Genome Sequencing Center for Infectious Disease"/>
            <person name="Wu L."/>
            <person name="Ma J."/>
        </authorList>
    </citation>
    <scope>NUCLEOTIDE SEQUENCE [LARGE SCALE GENOMIC DNA]</scope>
    <source>
        <strain evidence="3">NBRC 102520</strain>
    </source>
</reference>
<gene>
    <name evidence="2" type="ORF">GCM10007857_89320</name>
</gene>
<accession>A0ABQ6BI07</accession>
<evidence type="ECO:0008006" key="4">
    <source>
        <dbReference type="Google" id="ProtNLM"/>
    </source>
</evidence>
<dbReference type="EMBL" id="BSOW01000072">
    <property type="protein sequence ID" value="GLR92211.1"/>
    <property type="molecule type" value="Genomic_DNA"/>
</dbReference>
<organism evidence="2 3">
    <name type="scientific">Bradyrhizobium iriomotense</name>
    <dbReference type="NCBI Taxonomy" id="441950"/>
    <lineage>
        <taxon>Bacteria</taxon>
        <taxon>Pseudomonadati</taxon>
        <taxon>Pseudomonadota</taxon>
        <taxon>Alphaproteobacteria</taxon>
        <taxon>Hyphomicrobiales</taxon>
        <taxon>Nitrobacteraceae</taxon>
        <taxon>Bradyrhizobium</taxon>
    </lineage>
</organism>
<feature type="signal peptide" evidence="1">
    <location>
        <begin position="1"/>
        <end position="45"/>
    </location>
</feature>
<evidence type="ECO:0000313" key="2">
    <source>
        <dbReference type="EMBL" id="GLR92211.1"/>
    </source>
</evidence>
<feature type="chain" id="PRO_5046537469" description="Sulfur globule protein" evidence="1">
    <location>
        <begin position="46"/>
        <end position="129"/>
    </location>
</feature>
<keyword evidence="3" id="KW-1185">Reference proteome</keyword>
<evidence type="ECO:0000256" key="1">
    <source>
        <dbReference type="SAM" id="SignalP"/>
    </source>
</evidence>
<comment type="caution">
    <text evidence="2">The sequence shown here is derived from an EMBL/GenBank/DDBJ whole genome shotgun (WGS) entry which is preliminary data.</text>
</comment>